<dbReference type="Proteomes" id="UP001595803">
    <property type="component" value="Unassembled WGS sequence"/>
</dbReference>
<dbReference type="Gene3D" id="3.40.50.1000">
    <property type="entry name" value="HAD superfamily/HAD-like"/>
    <property type="match status" value="1"/>
</dbReference>
<proteinExistence type="predicted"/>
<feature type="domain" description="FCP1 homology" evidence="1">
    <location>
        <begin position="2"/>
        <end position="164"/>
    </location>
</feature>
<dbReference type="Pfam" id="PF03031">
    <property type="entry name" value="NIF"/>
    <property type="match status" value="1"/>
</dbReference>
<dbReference type="RefSeq" id="WP_322473784.1">
    <property type="nucleotide sequence ID" value="NZ_JBHRZG010000002.1"/>
</dbReference>
<dbReference type="PROSITE" id="PS50969">
    <property type="entry name" value="FCP1"/>
    <property type="match status" value="1"/>
</dbReference>
<dbReference type="EMBL" id="JBHRZG010000002">
    <property type="protein sequence ID" value="MFC3831699.1"/>
    <property type="molecule type" value="Genomic_DNA"/>
</dbReference>
<evidence type="ECO:0000259" key="1">
    <source>
        <dbReference type="PROSITE" id="PS50969"/>
    </source>
</evidence>
<dbReference type="InterPro" id="IPR036412">
    <property type="entry name" value="HAD-like_sf"/>
</dbReference>
<dbReference type="PANTHER" id="PTHR12210">
    <property type="entry name" value="DULLARD PROTEIN PHOSPHATASE"/>
    <property type="match status" value="1"/>
</dbReference>
<accession>A0ABV7Z6E5</accession>
<protein>
    <submittedName>
        <fullName evidence="2">HAD family hydrolase</fullName>
        <ecNumber evidence="2">3.1.3.-</ecNumber>
    </submittedName>
</protein>
<reference evidence="3" key="1">
    <citation type="journal article" date="2019" name="Int. J. Syst. Evol. Microbiol.">
        <title>The Global Catalogue of Microorganisms (GCM) 10K type strain sequencing project: providing services to taxonomists for standard genome sequencing and annotation.</title>
        <authorList>
            <consortium name="The Broad Institute Genomics Platform"/>
            <consortium name="The Broad Institute Genome Sequencing Center for Infectious Disease"/>
            <person name="Wu L."/>
            <person name="Ma J."/>
        </authorList>
    </citation>
    <scope>NUCLEOTIDE SEQUENCE [LARGE SCALE GENOMIC DNA]</scope>
    <source>
        <strain evidence="3">CCTCC AB 2017081</strain>
    </source>
</reference>
<dbReference type="SMART" id="SM00577">
    <property type="entry name" value="CPDc"/>
    <property type="match status" value="1"/>
</dbReference>
<sequence length="187" mass="21455">MSELSRPLLVLDLDETLWHGVEPADGEVVRVQLRPYLRHFLEQVAHDYDLAVWTAASGDWMRGGLDVLRAETGFDLAGHAVFLWDRERCSWRRGEDGDLSWRKPARKFRAGWLRARYPRGRILAVDDVPGNYACGYGHLVRVTPWTGDASDTELRYLATYLRSLAATDDFRALEKRGWRSRLQLPGS</sequence>
<evidence type="ECO:0000313" key="2">
    <source>
        <dbReference type="EMBL" id="MFC3831699.1"/>
    </source>
</evidence>
<keyword evidence="3" id="KW-1185">Reference proteome</keyword>
<dbReference type="SUPFAM" id="SSF56784">
    <property type="entry name" value="HAD-like"/>
    <property type="match status" value="1"/>
</dbReference>
<organism evidence="2 3">
    <name type="scientific">Deinococcus rufus</name>
    <dbReference type="NCBI Taxonomy" id="2136097"/>
    <lineage>
        <taxon>Bacteria</taxon>
        <taxon>Thermotogati</taxon>
        <taxon>Deinococcota</taxon>
        <taxon>Deinococci</taxon>
        <taxon>Deinococcales</taxon>
        <taxon>Deinococcaceae</taxon>
        <taxon>Deinococcus</taxon>
    </lineage>
</organism>
<dbReference type="InterPro" id="IPR004274">
    <property type="entry name" value="FCP1_dom"/>
</dbReference>
<keyword evidence="2" id="KW-0378">Hydrolase</keyword>
<comment type="caution">
    <text evidence="2">The sequence shown here is derived from an EMBL/GenBank/DDBJ whole genome shotgun (WGS) entry which is preliminary data.</text>
</comment>
<evidence type="ECO:0000313" key="3">
    <source>
        <dbReference type="Proteomes" id="UP001595803"/>
    </source>
</evidence>
<dbReference type="InterPro" id="IPR023214">
    <property type="entry name" value="HAD_sf"/>
</dbReference>
<gene>
    <name evidence="2" type="ORF">ACFOSB_02340</name>
</gene>
<dbReference type="GO" id="GO:0016787">
    <property type="term" value="F:hydrolase activity"/>
    <property type="evidence" value="ECO:0007669"/>
    <property type="project" value="UniProtKB-KW"/>
</dbReference>
<name>A0ABV7Z6E5_9DEIO</name>
<dbReference type="EC" id="3.1.3.-" evidence="2"/>
<dbReference type="InterPro" id="IPR050365">
    <property type="entry name" value="TIM50"/>
</dbReference>